<name>A2FLF0_TRIV3</name>
<keyword evidence="6" id="KW-0732">Signal</keyword>
<keyword evidence="13" id="KW-1015">Disulfide bond</keyword>
<reference evidence="17" key="2">
    <citation type="journal article" date="2007" name="Science">
        <title>Draft genome sequence of the sexually transmitted pathogen Trichomonas vaginalis.</title>
        <authorList>
            <person name="Carlton J.M."/>
            <person name="Hirt R.P."/>
            <person name="Silva J.C."/>
            <person name="Delcher A.L."/>
            <person name="Schatz M."/>
            <person name="Zhao Q."/>
            <person name="Wortman J.R."/>
            <person name="Bidwell S.L."/>
            <person name="Alsmark U.C.M."/>
            <person name="Besteiro S."/>
            <person name="Sicheritz-Ponten T."/>
            <person name="Noel C.J."/>
            <person name="Dacks J.B."/>
            <person name="Foster P.G."/>
            <person name="Simillion C."/>
            <person name="Van de Peer Y."/>
            <person name="Miranda-Saavedra D."/>
            <person name="Barton G.J."/>
            <person name="Westrop G.D."/>
            <person name="Mueller S."/>
            <person name="Dessi D."/>
            <person name="Fiori P.L."/>
            <person name="Ren Q."/>
            <person name="Paulsen I."/>
            <person name="Zhang H."/>
            <person name="Bastida-Corcuera F.D."/>
            <person name="Simoes-Barbosa A."/>
            <person name="Brown M.T."/>
            <person name="Hayes R.D."/>
            <person name="Mukherjee M."/>
            <person name="Okumura C.Y."/>
            <person name="Schneider R."/>
            <person name="Smith A.J."/>
            <person name="Vanacova S."/>
            <person name="Villalvazo M."/>
            <person name="Haas B.J."/>
            <person name="Pertea M."/>
            <person name="Feldblyum T.V."/>
            <person name="Utterback T.R."/>
            <person name="Shu C.L."/>
            <person name="Osoegawa K."/>
            <person name="de Jong P.J."/>
            <person name="Hrdy I."/>
            <person name="Horvathova L."/>
            <person name="Zubacova Z."/>
            <person name="Dolezal P."/>
            <person name="Malik S.B."/>
            <person name="Logsdon J.M. Jr."/>
            <person name="Henze K."/>
            <person name="Gupta A."/>
            <person name="Wang C.C."/>
            <person name="Dunne R.L."/>
            <person name="Upcroft J.A."/>
            <person name="Upcroft P."/>
            <person name="White O."/>
            <person name="Salzberg S.L."/>
            <person name="Tang P."/>
            <person name="Chiu C.-H."/>
            <person name="Lee Y.-S."/>
            <person name="Embley T.M."/>
            <person name="Coombs G.H."/>
            <person name="Mottram J.C."/>
            <person name="Tachezy J."/>
            <person name="Fraser-Liggett C.M."/>
            <person name="Johnson P.J."/>
        </authorList>
    </citation>
    <scope>NUCLEOTIDE SEQUENCE [LARGE SCALE GENOMIC DNA]</scope>
    <source>
        <strain evidence="17">G3</strain>
    </source>
</reference>
<sequence>MLLTKSIGNLNIKVSKNTYEFYYPCEDPSECTDYVVDIPAGRYKVESYGASGGYSDDHISAFQDPSNNNKCSEDIVLQFKGNAKCRKYASMGGSGGYVSGILSLTNTTCAYIMIGGHGQYVTPTSVVEDPYLKENMIPGGYGGGGFAIRYYSLNAPGSASGGSRTALMINEDDIFHSILVAGAGSGTDNAGGFYRKEMMEAVVVAVI</sequence>
<dbReference type="InterPro" id="IPR055163">
    <property type="entry name" value="ALK/LTK-like_GRD"/>
</dbReference>
<evidence type="ECO:0000256" key="5">
    <source>
        <dbReference type="ARBA" id="ARBA00022692"/>
    </source>
</evidence>
<evidence type="ECO:0000256" key="10">
    <source>
        <dbReference type="ARBA" id="ARBA00022989"/>
    </source>
</evidence>
<dbReference type="EMBL" id="DS113867">
    <property type="protein sequence ID" value="EAX94266.1"/>
    <property type="molecule type" value="Genomic_DNA"/>
</dbReference>
<evidence type="ECO:0000256" key="1">
    <source>
        <dbReference type="ARBA" id="ARBA00004251"/>
    </source>
</evidence>
<dbReference type="InParanoid" id="A2FLF0"/>
<evidence type="ECO:0000256" key="14">
    <source>
        <dbReference type="ARBA" id="ARBA00023170"/>
    </source>
</evidence>
<evidence type="ECO:0000256" key="2">
    <source>
        <dbReference type="ARBA" id="ARBA00011902"/>
    </source>
</evidence>
<keyword evidence="15" id="KW-0325">Glycoprotein</keyword>
<keyword evidence="12" id="KW-0829">Tyrosine-protein kinase</keyword>
<dbReference type="Pfam" id="PF12810">
    <property type="entry name" value="ALK_LTK_GRD"/>
    <property type="match status" value="1"/>
</dbReference>
<evidence type="ECO:0000313" key="18">
    <source>
        <dbReference type="Proteomes" id="UP000001542"/>
    </source>
</evidence>
<evidence type="ECO:0000256" key="7">
    <source>
        <dbReference type="ARBA" id="ARBA00022741"/>
    </source>
</evidence>
<accession>A2FLF0</accession>
<evidence type="ECO:0000256" key="8">
    <source>
        <dbReference type="ARBA" id="ARBA00022777"/>
    </source>
</evidence>
<feature type="domain" description="ALK/LTK-like glycine-rich" evidence="16">
    <location>
        <begin position="34"/>
        <end position="191"/>
    </location>
</feature>
<dbReference type="GO" id="GO:0004714">
    <property type="term" value="F:transmembrane receptor protein tyrosine kinase activity"/>
    <property type="evidence" value="ECO:0007669"/>
    <property type="project" value="UniProtKB-EC"/>
</dbReference>
<proteinExistence type="predicted"/>
<keyword evidence="9" id="KW-0067">ATP-binding</keyword>
<evidence type="ECO:0000256" key="13">
    <source>
        <dbReference type="ARBA" id="ARBA00023157"/>
    </source>
</evidence>
<dbReference type="KEGG" id="tva:4751995"/>
<dbReference type="RefSeq" id="XP_001307196.1">
    <property type="nucleotide sequence ID" value="XM_001307195.1"/>
</dbReference>
<dbReference type="GO" id="GO:0005886">
    <property type="term" value="C:plasma membrane"/>
    <property type="evidence" value="ECO:0007669"/>
    <property type="project" value="UniProtKB-SubCell"/>
</dbReference>
<evidence type="ECO:0000256" key="3">
    <source>
        <dbReference type="ARBA" id="ARBA00022475"/>
    </source>
</evidence>
<keyword evidence="11" id="KW-0472">Membrane</keyword>
<evidence type="ECO:0000259" key="16">
    <source>
        <dbReference type="Pfam" id="PF12810"/>
    </source>
</evidence>
<dbReference type="VEuPathDB" id="TrichDB:TVAGG3_0639120"/>
<keyword evidence="10" id="KW-1133">Transmembrane helix</keyword>
<keyword evidence="5" id="KW-0812">Transmembrane</keyword>
<evidence type="ECO:0000256" key="4">
    <source>
        <dbReference type="ARBA" id="ARBA00022679"/>
    </source>
</evidence>
<dbReference type="Proteomes" id="UP000001542">
    <property type="component" value="Unassembled WGS sequence"/>
</dbReference>
<keyword evidence="3" id="KW-1003">Cell membrane</keyword>
<keyword evidence="7" id="KW-0547">Nucleotide-binding</keyword>
<dbReference type="AlphaFoldDB" id="A2FLF0"/>
<evidence type="ECO:0000256" key="12">
    <source>
        <dbReference type="ARBA" id="ARBA00023137"/>
    </source>
</evidence>
<protein>
    <recommendedName>
        <fullName evidence="2">receptor protein-tyrosine kinase</fullName>
        <ecNumber evidence="2">2.7.10.1</ecNumber>
    </recommendedName>
</protein>
<keyword evidence="14" id="KW-0675">Receptor</keyword>
<keyword evidence="18" id="KW-1185">Reference proteome</keyword>
<reference evidence="17" key="1">
    <citation type="submission" date="2006-10" db="EMBL/GenBank/DDBJ databases">
        <authorList>
            <person name="Amadeo P."/>
            <person name="Zhao Q."/>
            <person name="Wortman J."/>
            <person name="Fraser-Liggett C."/>
            <person name="Carlton J."/>
        </authorList>
    </citation>
    <scope>NUCLEOTIDE SEQUENCE</scope>
    <source>
        <strain evidence="17">G3</strain>
    </source>
</reference>
<comment type="subcellular location">
    <subcellularLocation>
        <location evidence="1">Cell membrane</location>
        <topology evidence="1">Single-pass type I membrane protein</topology>
    </subcellularLocation>
</comment>
<dbReference type="VEuPathDB" id="TrichDB:TVAG_498200"/>
<evidence type="ECO:0000256" key="9">
    <source>
        <dbReference type="ARBA" id="ARBA00022840"/>
    </source>
</evidence>
<evidence type="ECO:0000256" key="15">
    <source>
        <dbReference type="ARBA" id="ARBA00023180"/>
    </source>
</evidence>
<evidence type="ECO:0000256" key="6">
    <source>
        <dbReference type="ARBA" id="ARBA00022729"/>
    </source>
</evidence>
<evidence type="ECO:0000256" key="11">
    <source>
        <dbReference type="ARBA" id="ARBA00023136"/>
    </source>
</evidence>
<keyword evidence="8" id="KW-0418">Kinase</keyword>
<dbReference type="EC" id="2.7.10.1" evidence="2"/>
<dbReference type="GO" id="GO:0005524">
    <property type="term" value="F:ATP binding"/>
    <property type="evidence" value="ECO:0007669"/>
    <property type="project" value="UniProtKB-KW"/>
</dbReference>
<evidence type="ECO:0000313" key="17">
    <source>
        <dbReference type="EMBL" id="EAX94266.1"/>
    </source>
</evidence>
<organism evidence="17 18">
    <name type="scientific">Trichomonas vaginalis (strain ATCC PRA-98 / G3)</name>
    <dbReference type="NCBI Taxonomy" id="412133"/>
    <lineage>
        <taxon>Eukaryota</taxon>
        <taxon>Metamonada</taxon>
        <taxon>Parabasalia</taxon>
        <taxon>Trichomonadida</taxon>
        <taxon>Trichomonadidae</taxon>
        <taxon>Trichomonas</taxon>
    </lineage>
</organism>
<keyword evidence="4" id="KW-0808">Transferase</keyword>
<gene>
    <name evidence="17" type="ORF">TVAG_498200</name>
</gene>